<dbReference type="Proteomes" id="UP000631421">
    <property type="component" value="Unassembled WGS sequence"/>
</dbReference>
<sequence length="136" mass="14678">MALIGNDENKIQRAKTRVLLVLWAVAGVDQALGKGKIEPLTRTKEKASDYDEVFAALEADGAIALTRLKNGNIKNATLTQVGFELLGEYLRSPDFEFEGTQIGARMGNYLVKWIAHVPTVAIASDSSTDEAVVAEG</sequence>
<dbReference type="AlphaFoldDB" id="A0A926UR91"/>
<organism evidence="1 2">
    <name type="scientific">Pseudanabaena cinerea FACHB-1277</name>
    <dbReference type="NCBI Taxonomy" id="2949581"/>
    <lineage>
        <taxon>Bacteria</taxon>
        <taxon>Bacillati</taxon>
        <taxon>Cyanobacteriota</taxon>
        <taxon>Cyanophyceae</taxon>
        <taxon>Pseudanabaenales</taxon>
        <taxon>Pseudanabaenaceae</taxon>
        <taxon>Pseudanabaena</taxon>
        <taxon>Pseudanabaena cinerea</taxon>
    </lineage>
</organism>
<name>A0A926UR91_9CYAN</name>
<proteinExistence type="predicted"/>
<keyword evidence="2" id="KW-1185">Reference proteome</keyword>
<reference evidence="1" key="2">
    <citation type="submission" date="2020-08" db="EMBL/GenBank/DDBJ databases">
        <authorList>
            <person name="Chen M."/>
            <person name="Teng W."/>
            <person name="Zhao L."/>
            <person name="Hu C."/>
            <person name="Zhou Y."/>
            <person name="Han B."/>
            <person name="Song L."/>
            <person name="Shu W."/>
        </authorList>
    </citation>
    <scope>NUCLEOTIDE SEQUENCE</scope>
    <source>
        <strain evidence="1">FACHB-1277</strain>
    </source>
</reference>
<accession>A0A926UR91</accession>
<reference evidence="1" key="1">
    <citation type="journal article" date="2015" name="ISME J.">
        <title>Draft Genome Sequence of Streptomyces incarnatus NRRL8089, which Produces the Nucleoside Antibiotic Sinefungin.</title>
        <authorList>
            <person name="Oshima K."/>
            <person name="Hattori M."/>
            <person name="Shimizu H."/>
            <person name="Fukuda K."/>
            <person name="Nemoto M."/>
            <person name="Inagaki K."/>
            <person name="Tamura T."/>
        </authorList>
    </citation>
    <scope>NUCLEOTIDE SEQUENCE</scope>
    <source>
        <strain evidence="1">FACHB-1277</strain>
    </source>
</reference>
<evidence type="ECO:0000313" key="2">
    <source>
        <dbReference type="Proteomes" id="UP000631421"/>
    </source>
</evidence>
<evidence type="ECO:0000313" key="1">
    <source>
        <dbReference type="EMBL" id="MBD2149597.1"/>
    </source>
</evidence>
<dbReference type="EMBL" id="JACJPY010000010">
    <property type="protein sequence ID" value="MBD2149597.1"/>
    <property type="molecule type" value="Genomic_DNA"/>
</dbReference>
<comment type="caution">
    <text evidence="1">The sequence shown here is derived from an EMBL/GenBank/DDBJ whole genome shotgun (WGS) entry which is preliminary data.</text>
</comment>
<protein>
    <submittedName>
        <fullName evidence="1">Uncharacterized protein</fullName>
    </submittedName>
</protein>
<dbReference type="RefSeq" id="WP_190349965.1">
    <property type="nucleotide sequence ID" value="NZ_JACJPY010000010.1"/>
</dbReference>
<gene>
    <name evidence="1" type="ORF">H6F44_05575</name>
</gene>